<dbReference type="Proteomes" id="UP000007305">
    <property type="component" value="Chromosome 8"/>
</dbReference>
<dbReference type="InParanoid" id="A0A804UGN8"/>
<evidence type="ECO:0000313" key="4">
    <source>
        <dbReference type="Proteomes" id="UP000007305"/>
    </source>
</evidence>
<feature type="compositionally biased region" description="Low complexity" evidence="1">
    <location>
        <begin position="99"/>
        <end position="112"/>
    </location>
</feature>
<feature type="region of interest" description="Disordered" evidence="1">
    <location>
        <begin position="90"/>
        <end position="114"/>
    </location>
</feature>
<keyword evidence="4" id="KW-1185">Reference proteome</keyword>
<evidence type="ECO:0000313" key="3">
    <source>
        <dbReference type="EnsemblPlants" id="Zm00001eb352380_P001"/>
    </source>
</evidence>
<dbReference type="Gramene" id="Zm00001eb352380_T001">
    <property type="protein sequence ID" value="Zm00001eb352380_P001"/>
    <property type="gene ID" value="Zm00001eb352380"/>
</dbReference>
<reference evidence="3" key="3">
    <citation type="submission" date="2021-05" db="UniProtKB">
        <authorList>
            <consortium name="EnsemblPlants"/>
        </authorList>
    </citation>
    <scope>IDENTIFICATION</scope>
    <source>
        <strain evidence="3">cv. B73</strain>
    </source>
</reference>
<evidence type="ECO:0000256" key="1">
    <source>
        <dbReference type="SAM" id="MobiDB-lite"/>
    </source>
</evidence>
<feature type="signal peptide" evidence="2">
    <location>
        <begin position="1"/>
        <end position="20"/>
    </location>
</feature>
<evidence type="ECO:0000256" key="2">
    <source>
        <dbReference type="SAM" id="SignalP"/>
    </source>
</evidence>
<proteinExistence type="predicted"/>
<reference evidence="3" key="2">
    <citation type="submission" date="2019-07" db="EMBL/GenBank/DDBJ databases">
        <authorList>
            <person name="Seetharam A."/>
            <person name="Woodhouse M."/>
            <person name="Cannon E."/>
        </authorList>
    </citation>
    <scope>NUCLEOTIDE SEQUENCE [LARGE SCALE GENOMIC DNA]</scope>
    <source>
        <strain evidence="3">cv. B73</strain>
    </source>
</reference>
<name>A0A804UGN8_MAIZE</name>
<reference evidence="4" key="1">
    <citation type="journal article" date="2009" name="Science">
        <title>The B73 maize genome: complexity, diversity, and dynamics.</title>
        <authorList>
            <person name="Schnable P.S."/>
            <person name="Ware D."/>
            <person name="Fulton R.S."/>
            <person name="Stein J.C."/>
            <person name="Wei F."/>
            <person name="Pasternak S."/>
            <person name="Liang C."/>
            <person name="Zhang J."/>
            <person name="Fulton L."/>
            <person name="Graves T.A."/>
            <person name="Minx P."/>
            <person name="Reily A.D."/>
            <person name="Courtney L."/>
            <person name="Kruchowski S.S."/>
            <person name="Tomlinson C."/>
            <person name="Strong C."/>
            <person name="Delehaunty K."/>
            <person name="Fronick C."/>
            <person name="Courtney B."/>
            <person name="Rock S.M."/>
            <person name="Belter E."/>
            <person name="Du F."/>
            <person name="Kim K."/>
            <person name="Abbott R.M."/>
            <person name="Cotton M."/>
            <person name="Levy A."/>
            <person name="Marchetto P."/>
            <person name="Ochoa K."/>
            <person name="Jackson S.M."/>
            <person name="Gillam B."/>
            <person name="Chen W."/>
            <person name="Yan L."/>
            <person name="Higginbotham J."/>
            <person name="Cardenas M."/>
            <person name="Waligorski J."/>
            <person name="Applebaum E."/>
            <person name="Phelps L."/>
            <person name="Falcone J."/>
            <person name="Kanchi K."/>
            <person name="Thane T."/>
            <person name="Scimone A."/>
            <person name="Thane N."/>
            <person name="Henke J."/>
            <person name="Wang T."/>
            <person name="Ruppert J."/>
            <person name="Shah N."/>
            <person name="Rotter K."/>
            <person name="Hodges J."/>
            <person name="Ingenthron E."/>
            <person name="Cordes M."/>
            <person name="Kohlberg S."/>
            <person name="Sgro J."/>
            <person name="Delgado B."/>
            <person name="Mead K."/>
            <person name="Chinwalla A."/>
            <person name="Leonard S."/>
            <person name="Crouse K."/>
            <person name="Collura K."/>
            <person name="Kudrna D."/>
            <person name="Currie J."/>
            <person name="He R."/>
            <person name="Angelova A."/>
            <person name="Rajasekar S."/>
            <person name="Mueller T."/>
            <person name="Lomeli R."/>
            <person name="Scara G."/>
            <person name="Ko A."/>
            <person name="Delaney K."/>
            <person name="Wissotski M."/>
            <person name="Lopez G."/>
            <person name="Campos D."/>
            <person name="Braidotti M."/>
            <person name="Ashley E."/>
            <person name="Golser W."/>
            <person name="Kim H."/>
            <person name="Lee S."/>
            <person name="Lin J."/>
            <person name="Dujmic Z."/>
            <person name="Kim W."/>
            <person name="Talag J."/>
            <person name="Zuccolo A."/>
            <person name="Fan C."/>
            <person name="Sebastian A."/>
            <person name="Kramer M."/>
            <person name="Spiegel L."/>
            <person name="Nascimento L."/>
            <person name="Zutavern T."/>
            <person name="Miller B."/>
            <person name="Ambroise C."/>
            <person name="Muller S."/>
            <person name="Spooner W."/>
            <person name="Narechania A."/>
            <person name="Ren L."/>
            <person name="Wei S."/>
            <person name="Kumari S."/>
            <person name="Faga B."/>
            <person name="Levy M.J."/>
            <person name="McMahan L."/>
            <person name="Van Buren P."/>
            <person name="Vaughn M.W."/>
            <person name="Ying K."/>
            <person name="Yeh C.-T."/>
            <person name="Emrich S.J."/>
            <person name="Jia Y."/>
            <person name="Kalyanaraman A."/>
            <person name="Hsia A.-P."/>
            <person name="Barbazuk W.B."/>
            <person name="Baucom R.S."/>
            <person name="Brutnell T.P."/>
            <person name="Carpita N.C."/>
            <person name="Chaparro C."/>
            <person name="Chia J.-M."/>
            <person name="Deragon J.-M."/>
            <person name="Estill J.C."/>
            <person name="Fu Y."/>
            <person name="Jeddeloh J.A."/>
            <person name="Han Y."/>
            <person name="Lee H."/>
            <person name="Li P."/>
            <person name="Lisch D.R."/>
            <person name="Liu S."/>
            <person name="Liu Z."/>
            <person name="Nagel D.H."/>
            <person name="McCann M.C."/>
            <person name="SanMiguel P."/>
            <person name="Myers A.M."/>
            <person name="Nettleton D."/>
            <person name="Nguyen J."/>
            <person name="Penning B.W."/>
            <person name="Ponnala L."/>
            <person name="Schneider K.L."/>
            <person name="Schwartz D.C."/>
            <person name="Sharma A."/>
            <person name="Soderlund C."/>
            <person name="Springer N.M."/>
            <person name="Sun Q."/>
            <person name="Wang H."/>
            <person name="Waterman M."/>
            <person name="Westerman R."/>
            <person name="Wolfgruber T.K."/>
            <person name="Yang L."/>
            <person name="Yu Y."/>
            <person name="Zhang L."/>
            <person name="Zhou S."/>
            <person name="Zhu Q."/>
            <person name="Bennetzen J.L."/>
            <person name="Dawe R.K."/>
            <person name="Jiang J."/>
            <person name="Jiang N."/>
            <person name="Presting G.G."/>
            <person name="Wessler S.R."/>
            <person name="Aluru S."/>
            <person name="Martienssen R.A."/>
            <person name="Clifton S.W."/>
            <person name="McCombie W.R."/>
            <person name="Wing R.A."/>
            <person name="Wilson R.K."/>
        </authorList>
    </citation>
    <scope>NUCLEOTIDE SEQUENCE [LARGE SCALE GENOMIC DNA]</scope>
    <source>
        <strain evidence="4">cv. B73</strain>
    </source>
</reference>
<dbReference type="AlphaFoldDB" id="A0A804UGN8"/>
<keyword evidence="2" id="KW-0732">Signal</keyword>
<organism evidence="3 4">
    <name type="scientific">Zea mays</name>
    <name type="common">Maize</name>
    <dbReference type="NCBI Taxonomy" id="4577"/>
    <lineage>
        <taxon>Eukaryota</taxon>
        <taxon>Viridiplantae</taxon>
        <taxon>Streptophyta</taxon>
        <taxon>Embryophyta</taxon>
        <taxon>Tracheophyta</taxon>
        <taxon>Spermatophyta</taxon>
        <taxon>Magnoliopsida</taxon>
        <taxon>Liliopsida</taxon>
        <taxon>Poales</taxon>
        <taxon>Poaceae</taxon>
        <taxon>PACMAD clade</taxon>
        <taxon>Panicoideae</taxon>
        <taxon>Andropogonodae</taxon>
        <taxon>Andropogoneae</taxon>
        <taxon>Tripsacinae</taxon>
        <taxon>Zea</taxon>
    </lineage>
</organism>
<protein>
    <submittedName>
        <fullName evidence="3">Uncharacterized protein</fullName>
    </submittedName>
</protein>
<accession>A0A804UGN8</accession>
<dbReference type="EnsemblPlants" id="Zm00001eb352380_T001">
    <property type="protein sequence ID" value="Zm00001eb352380_P001"/>
    <property type="gene ID" value="Zm00001eb352380"/>
</dbReference>
<sequence length="145" mass="15457">MGRRFLMVFTVALIARSAEASICIYDQEPFCEVDNASSSLANTSLPVACSQGEGRWNTGPQMASAVQAAMIDEASSDLCSSPPGYNKPAKFRGGISRVPTGRRGPGCPTGQPVGVGPGGLRRRVDDEVYDALAVTFFLSWRILKI</sequence>
<feature type="chain" id="PRO_5032802140" evidence="2">
    <location>
        <begin position="21"/>
        <end position="145"/>
    </location>
</feature>